<evidence type="ECO:0000313" key="1">
    <source>
        <dbReference type="EMBL" id="DAE21441.1"/>
    </source>
</evidence>
<dbReference type="InterPro" id="IPR021145">
    <property type="entry name" value="Portal_protein_SPP1_Gp6-like"/>
</dbReference>
<sequence>MNSFSRTLDSTPSYLLDPVLSSGELSTKQKEDLENQIRAWNFYKGYHWEELPEQDKPEITVNYCRKFVDKYVAFELGNSFTITVNKKLDEEVLTEDGETLLDYLNNVWVNNNQYDLTVEIGQMKAITARAWVQVRFEEPGEFEDPFGFYPKGRIRLLLHNSKTVFADYDEHDKTKLVKLTLMYYYDTYTSVGLTRRPTLTKVQYKQVWTKDSCVVTDNGVSKTYPNRYGIIPFVQIKNLSDADTTWGRGDLDDIIPLNMEVNLKKSDISEIIEYHSAPITIVYGAKIGSLEKGANKMWGGIPKDAKVQNLEMQSELGASRAYVDDTKEEMCQIASVPSQSLGGATAISNTSGVALQYINLPLIEQVKIKRQNTQSGIEAINRLIILISEIEGLIEHPTSVTITTKEEDEVTGEIIETTETVPVSNKEFYTTEVRLPDTLPKDMLLELQQIQMEMKMGLEDRRGALIRLKREDPEARIKAIDKDRAEHPDVYGINPQMGEQDPQLNSGFTNGQTPVEQVRTEITGSNGMSN</sequence>
<reference evidence="1" key="1">
    <citation type="journal article" date="2021" name="Proc. Natl. Acad. Sci. U.S.A.">
        <title>A Catalog of Tens of Thousands of Viruses from Human Metagenomes Reveals Hidden Associations with Chronic Diseases.</title>
        <authorList>
            <person name="Tisza M.J."/>
            <person name="Buck C.B."/>
        </authorList>
    </citation>
    <scope>NUCLEOTIDE SEQUENCE</scope>
    <source>
        <strain evidence="1">CtgXL3</strain>
    </source>
</reference>
<dbReference type="Pfam" id="PF05133">
    <property type="entry name" value="SPP1_portal"/>
    <property type="match status" value="1"/>
</dbReference>
<protein>
    <submittedName>
        <fullName evidence="1">Portal protein</fullName>
    </submittedName>
</protein>
<dbReference type="EMBL" id="BK015712">
    <property type="protein sequence ID" value="DAE21441.1"/>
    <property type="molecule type" value="Genomic_DNA"/>
</dbReference>
<organism evidence="1">
    <name type="scientific">Myoviridae sp. ctgXL3</name>
    <dbReference type="NCBI Taxonomy" id="2826681"/>
    <lineage>
        <taxon>Viruses</taxon>
        <taxon>Duplodnaviria</taxon>
        <taxon>Heunggongvirae</taxon>
        <taxon>Uroviricota</taxon>
        <taxon>Caudoviricetes</taxon>
    </lineage>
</organism>
<proteinExistence type="predicted"/>
<name>A0A8S5QRJ2_9CAUD</name>
<accession>A0A8S5QRJ2</accession>